<dbReference type="AlphaFoldDB" id="A0A7T4T9X8"/>
<dbReference type="EMBL" id="CP066075">
    <property type="protein sequence ID" value="QQC65475.1"/>
    <property type="molecule type" value="Genomic_DNA"/>
</dbReference>
<protein>
    <submittedName>
        <fullName evidence="1">Uncharacterized protein</fullName>
    </submittedName>
</protein>
<evidence type="ECO:0000313" key="1">
    <source>
        <dbReference type="EMBL" id="QQC65475.1"/>
    </source>
</evidence>
<keyword evidence="2" id="KW-1185">Reference proteome</keyword>
<dbReference type="Proteomes" id="UP000595610">
    <property type="component" value="Chromosome 1"/>
</dbReference>
<accession>A0A7T4T9X8</accession>
<name>A0A7T4T9X8_9BURK</name>
<sequence>MMELARGSSYIASTRSPATQRAAIAEVFDEFRSLYGPDKLLIFRELLAESLQKRDCLSAAQAVLSFEPG</sequence>
<proteinExistence type="predicted"/>
<evidence type="ECO:0000313" key="2">
    <source>
        <dbReference type="Proteomes" id="UP000595610"/>
    </source>
</evidence>
<organism evidence="1 2">
    <name type="scientific">Paraburkholderia ginsengisoli</name>
    <dbReference type="NCBI Taxonomy" id="311231"/>
    <lineage>
        <taxon>Bacteria</taxon>
        <taxon>Pseudomonadati</taxon>
        <taxon>Pseudomonadota</taxon>
        <taxon>Betaproteobacteria</taxon>
        <taxon>Burkholderiales</taxon>
        <taxon>Burkholderiaceae</taxon>
        <taxon>Paraburkholderia</taxon>
    </lineage>
</organism>
<gene>
    <name evidence="1" type="ORF">I6I06_03930</name>
</gene>
<dbReference type="KEGG" id="pgis:I6I06_03930"/>
<reference evidence="1 2" key="1">
    <citation type="submission" date="2020-12" db="EMBL/GenBank/DDBJ databases">
        <title>FDA dAtabase for Regulatory Grade micrObial Sequences (FDA-ARGOS): Supporting development and validation of Infectious Disease Dx tests.</title>
        <authorList>
            <person name="Nelson B."/>
            <person name="Plummer A."/>
            <person name="Tallon L."/>
            <person name="Sadzewicz L."/>
            <person name="Zhao X."/>
            <person name="Boylan J."/>
            <person name="Ott S."/>
            <person name="Bowen H."/>
            <person name="Vavikolanu K."/>
            <person name="Mehta A."/>
            <person name="Aluvathingal J."/>
            <person name="Nadendla S."/>
            <person name="Myers T."/>
            <person name="Yan Y."/>
            <person name="Sichtig H."/>
        </authorList>
    </citation>
    <scope>NUCLEOTIDE SEQUENCE [LARGE SCALE GENOMIC DNA]</scope>
    <source>
        <strain evidence="1 2">FDAARGOS_1049</strain>
    </source>
</reference>